<gene>
    <name evidence="1" type="ORF">O1611_g9350</name>
</gene>
<proteinExistence type="predicted"/>
<accession>A0ACC2JA99</accession>
<reference evidence="1" key="1">
    <citation type="submission" date="2022-12" db="EMBL/GenBank/DDBJ databases">
        <title>Genome Sequence of Lasiodiplodia mahajangana.</title>
        <authorList>
            <person name="Buettner E."/>
        </authorList>
    </citation>
    <scope>NUCLEOTIDE SEQUENCE</scope>
    <source>
        <strain evidence="1">VT137</strain>
    </source>
</reference>
<organism evidence="1 2">
    <name type="scientific">Lasiodiplodia mahajangana</name>
    <dbReference type="NCBI Taxonomy" id="1108764"/>
    <lineage>
        <taxon>Eukaryota</taxon>
        <taxon>Fungi</taxon>
        <taxon>Dikarya</taxon>
        <taxon>Ascomycota</taxon>
        <taxon>Pezizomycotina</taxon>
        <taxon>Dothideomycetes</taxon>
        <taxon>Dothideomycetes incertae sedis</taxon>
        <taxon>Botryosphaeriales</taxon>
        <taxon>Botryosphaeriaceae</taxon>
        <taxon>Lasiodiplodia</taxon>
    </lineage>
</organism>
<evidence type="ECO:0000313" key="2">
    <source>
        <dbReference type="Proteomes" id="UP001153332"/>
    </source>
</evidence>
<protein>
    <submittedName>
        <fullName evidence="1">Uncharacterized protein</fullName>
    </submittedName>
</protein>
<dbReference type="EMBL" id="JAPUUL010003142">
    <property type="protein sequence ID" value="KAJ8124292.1"/>
    <property type="molecule type" value="Genomic_DNA"/>
</dbReference>
<dbReference type="Proteomes" id="UP001153332">
    <property type="component" value="Unassembled WGS sequence"/>
</dbReference>
<evidence type="ECO:0000313" key="1">
    <source>
        <dbReference type="EMBL" id="KAJ8124292.1"/>
    </source>
</evidence>
<name>A0ACC2JA99_9PEZI</name>
<sequence length="100" mass="11029">MFSKLASLAVASCLCVGAVAQRVLEYDIPAEEALALSQIVEDEPTVSIAKGKEISPPFDLIYRVELPIPPLKQPKQVITNPVTGGDILYFEIEEKLFQKR</sequence>
<comment type="caution">
    <text evidence="1">The sequence shown here is derived from an EMBL/GenBank/DDBJ whole genome shotgun (WGS) entry which is preliminary data.</text>
</comment>
<keyword evidence="2" id="KW-1185">Reference proteome</keyword>